<dbReference type="GO" id="GO:0004725">
    <property type="term" value="F:protein tyrosine phosphatase activity"/>
    <property type="evidence" value="ECO:0007669"/>
    <property type="project" value="UniProtKB-EC"/>
</dbReference>
<evidence type="ECO:0000313" key="3">
    <source>
        <dbReference type="Proteomes" id="UP001596145"/>
    </source>
</evidence>
<dbReference type="EC" id="3.1.3.16" evidence="2"/>
<dbReference type="InterPro" id="IPR016130">
    <property type="entry name" value="Tyr_Pase_AS"/>
</dbReference>
<protein>
    <submittedName>
        <fullName evidence="2">Dual specificity protein phosphatase family protein</fullName>
        <ecNumber evidence="2">3.1.3.16</ecNumber>
        <ecNumber evidence="2">3.1.3.48</ecNumber>
    </submittedName>
</protein>
<dbReference type="AlphaFoldDB" id="A0ABD5QNF1"/>
<dbReference type="SUPFAM" id="SSF52799">
    <property type="entry name" value="(Phosphotyrosine protein) phosphatases II"/>
    <property type="match status" value="1"/>
</dbReference>
<proteinExistence type="predicted"/>
<dbReference type="PROSITE" id="PS50056">
    <property type="entry name" value="TYR_PHOSPHATASE_2"/>
    <property type="match status" value="1"/>
</dbReference>
<dbReference type="Gene3D" id="3.90.190.10">
    <property type="entry name" value="Protein tyrosine phosphatase superfamily"/>
    <property type="match status" value="1"/>
</dbReference>
<dbReference type="Proteomes" id="UP001596145">
    <property type="component" value="Unassembled WGS sequence"/>
</dbReference>
<dbReference type="EC" id="3.1.3.48" evidence="2"/>
<dbReference type="EMBL" id="JBHSKV010000003">
    <property type="protein sequence ID" value="MFC5133733.1"/>
    <property type="molecule type" value="Genomic_DNA"/>
</dbReference>
<dbReference type="InterPro" id="IPR029021">
    <property type="entry name" value="Prot-tyrosine_phosphatase-like"/>
</dbReference>
<dbReference type="RefSeq" id="WP_122106821.1">
    <property type="nucleotide sequence ID" value="NZ_JBHSKV010000003.1"/>
</dbReference>
<organism evidence="2 3">
    <name type="scientific">Halorubrum glutamatedens</name>
    <dbReference type="NCBI Taxonomy" id="2707018"/>
    <lineage>
        <taxon>Archaea</taxon>
        <taxon>Methanobacteriati</taxon>
        <taxon>Methanobacteriota</taxon>
        <taxon>Stenosarchaea group</taxon>
        <taxon>Halobacteria</taxon>
        <taxon>Halobacteriales</taxon>
        <taxon>Haloferacaceae</taxon>
        <taxon>Halorubrum</taxon>
    </lineage>
</organism>
<name>A0ABD5QNF1_9EURY</name>
<reference evidence="2 3" key="1">
    <citation type="journal article" date="2019" name="Int. J. Syst. Evol. Microbiol.">
        <title>The Global Catalogue of Microorganisms (GCM) 10K type strain sequencing project: providing services to taxonomists for standard genome sequencing and annotation.</title>
        <authorList>
            <consortium name="The Broad Institute Genomics Platform"/>
            <consortium name="The Broad Institute Genome Sequencing Center for Infectious Disease"/>
            <person name="Wu L."/>
            <person name="Ma J."/>
        </authorList>
    </citation>
    <scope>NUCLEOTIDE SEQUENCE [LARGE SCALE GENOMIC DNA]</scope>
    <source>
        <strain evidence="2 3">CGMCC 1.16026</strain>
    </source>
</reference>
<evidence type="ECO:0000259" key="1">
    <source>
        <dbReference type="PROSITE" id="PS50056"/>
    </source>
</evidence>
<evidence type="ECO:0000313" key="2">
    <source>
        <dbReference type="EMBL" id="MFC5133733.1"/>
    </source>
</evidence>
<dbReference type="GO" id="GO:0004722">
    <property type="term" value="F:protein serine/threonine phosphatase activity"/>
    <property type="evidence" value="ECO:0007669"/>
    <property type="project" value="UniProtKB-EC"/>
</dbReference>
<sequence length="160" mass="18286">MIEVIDGLYVGDEQSCRRASGEDWRVVHACKHPCHQNAVGYKGSLPQDHPEYLTSKRDGDLYLNIVDMDRELSHEFTEPIVAATLEFVEEHLGEKQVLIHCNKGQSRSPALAMLYLAKRASEIPDESYADARQEFQDLYPRFQPGQGVDAYLRDYWSALE</sequence>
<dbReference type="CDD" id="cd14498">
    <property type="entry name" value="DSP"/>
    <property type="match status" value="1"/>
</dbReference>
<comment type="caution">
    <text evidence="2">The sequence shown here is derived from an EMBL/GenBank/DDBJ whole genome shotgun (WGS) entry which is preliminary data.</text>
</comment>
<feature type="domain" description="Tyrosine specific protein phosphatases" evidence="1">
    <location>
        <begin position="74"/>
        <end position="125"/>
    </location>
</feature>
<keyword evidence="3" id="KW-1185">Reference proteome</keyword>
<keyword evidence="2" id="KW-0378">Hydrolase</keyword>
<dbReference type="InterPro" id="IPR000387">
    <property type="entry name" value="Tyr_Pase_dom"/>
</dbReference>
<gene>
    <name evidence="2" type="ORF">ACFPJA_03185</name>
</gene>
<dbReference type="PROSITE" id="PS00383">
    <property type="entry name" value="TYR_PHOSPHATASE_1"/>
    <property type="match status" value="1"/>
</dbReference>
<accession>A0ABD5QNF1</accession>